<dbReference type="Proteomes" id="UP000293142">
    <property type="component" value="Unassembled WGS sequence"/>
</dbReference>
<dbReference type="RefSeq" id="WP_131015798.1">
    <property type="nucleotide sequence ID" value="NZ_SIRE01000017.1"/>
</dbReference>
<evidence type="ECO:0000313" key="8">
    <source>
        <dbReference type="EMBL" id="TBL75310.1"/>
    </source>
</evidence>
<reference evidence="8 9" key="1">
    <citation type="submission" date="2019-02" db="EMBL/GenBank/DDBJ databases">
        <title>Paenibacillus sp. nov., isolated from surface-sterilized tissue of Thalictrum simplex L.</title>
        <authorList>
            <person name="Tuo L."/>
        </authorList>
    </citation>
    <scope>NUCLEOTIDE SEQUENCE [LARGE SCALE GENOMIC DNA]</scope>
    <source>
        <strain evidence="8 9">N2SHLJ1</strain>
    </source>
</reference>
<dbReference type="InterPro" id="IPR000917">
    <property type="entry name" value="Sulfatase_N"/>
</dbReference>
<dbReference type="Pfam" id="PF00884">
    <property type="entry name" value="Sulfatase"/>
    <property type="match status" value="1"/>
</dbReference>
<evidence type="ECO:0000256" key="5">
    <source>
        <dbReference type="ARBA" id="ARBA00022801"/>
    </source>
</evidence>
<sequence>MSEQKSGNKKPNILFIIADDHRSDSIGVYGNPHVRTPNLDRLAAEGVLFQSVYTMGGQTAALCVPCRASLLTGANAFRSTVSNKEVTLAETEDRSLWELNPALAILPEVLRQEGYRTFGTGKWHNGKAAFARSFSDGANIFFGGMGDHVGLPVHGYDLDGIYPQEAAQMSSVFSSELFAETASDFIQSYESDEPFFLYVAFTAPHDPRTPPPGYSELYSPEGLPLPGNFMTEHPFDNGELQVRDEQLAVTPRQPEEIRRHLADYYSMITHMDEQIGRILHTLEASGRADDTIVVYTADHGLALGQHGLLGKQNLYEHSVHIPLVMRGPGLPQAAGIEALGCQIDIFPTLCDLTGISCPQTAEGRSLAPLLLGQAAAVRENVFAAYKSLQRMVRDDRWKLIRYYRSGGGGSERTQLFDLQADPWEVSDLSGESAHEPHLRRLEAQLLQWQRNVGDPLLIETAH</sequence>
<dbReference type="PANTHER" id="PTHR42693">
    <property type="entry name" value="ARYLSULFATASE FAMILY MEMBER"/>
    <property type="match status" value="1"/>
</dbReference>
<gene>
    <name evidence="8" type="ORF">EYB31_23140</name>
</gene>
<dbReference type="OrthoDB" id="9762324at2"/>
<keyword evidence="5" id="KW-0378">Hydrolase</keyword>
<comment type="cofactor">
    <cofactor evidence="1">
        <name>Ca(2+)</name>
        <dbReference type="ChEBI" id="CHEBI:29108"/>
    </cofactor>
</comment>
<evidence type="ECO:0000256" key="3">
    <source>
        <dbReference type="ARBA" id="ARBA00022723"/>
    </source>
</evidence>
<dbReference type="InterPro" id="IPR050738">
    <property type="entry name" value="Sulfatase"/>
</dbReference>
<evidence type="ECO:0000259" key="7">
    <source>
        <dbReference type="Pfam" id="PF00884"/>
    </source>
</evidence>
<keyword evidence="9" id="KW-1185">Reference proteome</keyword>
<dbReference type="CDD" id="cd16155">
    <property type="entry name" value="sulfatase_like"/>
    <property type="match status" value="1"/>
</dbReference>
<dbReference type="PANTHER" id="PTHR42693:SF42">
    <property type="entry name" value="ARYLSULFATASE G"/>
    <property type="match status" value="1"/>
</dbReference>
<dbReference type="Gene3D" id="3.40.720.10">
    <property type="entry name" value="Alkaline Phosphatase, subunit A"/>
    <property type="match status" value="1"/>
</dbReference>
<protein>
    <submittedName>
        <fullName evidence="8">DUF4976 domain-containing protein</fullName>
    </submittedName>
</protein>
<keyword evidence="3" id="KW-0479">Metal-binding</keyword>
<proteinExistence type="inferred from homology"/>
<accession>A0A4Q9DLK7</accession>
<feature type="domain" description="Sulfatase N-terminal" evidence="7">
    <location>
        <begin position="11"/>
        <end position="355"/>
    </location>
</feature>
<evidence type="ECO:0000256" key="2">
    <source>
        <dbReference type="ARBA" id="ARBA00008779"/>
    </source>
</evidence>
<evidence type="ECO:0000313" key="9">
    <source>
        <dbReference type="Proteomes" id="UP000293142"/>
    </source>
</evidence>
<evidence type="ECO:0000256" key="4">
    <source>
        <dbReference type="ARBA" id="ARBA00022729"/>
    </source>
</evidence>
<evidence type="ECO:0000256" key="1">
    <source>
        <dbReference type="ARBA" id="ARBA00001913"/>
    </source>
</evidence>
<dbReference type="GO" id="GO:0004065">
    <property type="term" value="F:arylsulfatase activity"/>
    <property type="evidence" value="ECO:0007669"/>
    <property type="project" value="TreeGrafter"/>
</dbReference>
<dbReference type="InterPro" id="IPR017850">
    <property type="entry name" value="Alkaline_phosphatase_core_sf"/>
</dbReference>
<evidence type="ECO:0000256" key="6">
    <source>
        <dbReference type="ARBA" id="ARBA00022837"/>
    </source>
</evidence>
<dbReference type="AlphaFoldDB" id="A0A4Q9DLK7"/>
<dbReference type="EMBL" id="SIRE01000017">
    <property type="protein sequence ID" value="TBL75310.1"/>
    <property type="molecule type" value="Genomic_DNA"/>
</dbReference>
<dbReference type="SUPFAM" id="SSF53649">
    <property type="entry name" value="Alkaline phosphatase-like"/>
    <property type="match status" value="1"/>
</dbReference>
<keyword evidence="6" id="KW-0106">Calcium</keyword>
<comment type="similarity">
    <text evidence="2">Belongs to the sulfatase family.</text>
</comment>
<name>A0A4Q9DLK7_9BACL</name>
<dbReference type="GO" id="GO:0046872">
    <property type="term" value="F:metal ion binding"/>
    <property type="evidence" value="ECO:0007669"/>
    <property type="project" value="UniProtKB-KW"/>
</dbReference>
<organism evidence="8 9">
    <name type="scientific">Paenibacillus thalictri</name>
    <dbReference type="NCBI Taxonomy" id="2527873"/>
    <lineage>
        <taxon>Bacteria</taxon>
        <taxon>Bacillati</taxon>
        <taxon>Bacillota</taxon>
        <taxon>Bacilli</taxon>
        <taxon>Bacillales</taxon>
        <taxon>Paenibacillaceae</taxon>
        <taxon>Paenibacillus</taxon>
    </lineage>
</organism>
<comment type="caution">
    <text evidence="8">The sequence shown here is derived from an EMBL/GenBank/DDBJ whole genome shotgun (WGS) entry which is preliminary data.</text>
</comment>
<keyword evidence="4" id="KW-0732">Signal</keyword>